<keyword evidence="3" id="KW-1185">Reference proteome</keyword>
<name>A0A927B989_9BACT</name>
<evidence type="ECO:0000256" key="1">
    <source>
        <dbReference type="SAM" id="MobiDB-lite"/>
    </source>
</evidence>
<accession>A0A927B989</accession>
<dbReference type="EMBL" id="JACXAA010000028">
    <property type="protein sequence ID" value="MBD2757694.1"/>
    <property type="molecule type" value="Genomic_DNA"/>
</dbReference>
<reference evidence="2" key="1">
    <citation type="submission" date="2020-09" db="EMBL/GenBank/DDBJ databases">
        <authorList>
            <person name="Kim M.K."/>
        </authorList>
    </citation>
    <scope>NUCLEOTIDE SEQUENCE</scope>
    <source>
        <strain evidence="2">BT704</strain>
    </source>
</reference>
<sequence length="46" mass="5049">MYNGVSIEVVELWIKEIKAEIGWKPKGKQVFPPESTSASSNTSANP</sequence>
<organism evidence="2 3">
    <name type="scientific">Spirosoma validum</name>
    <dbReference type="NCBI Taxonomy" id="2771355"/>
    <lineage>
        <taxon>Bacteria</taxon>
        <taxon>Pseudomonadati</taxon>
        <taxon>Bacteroidota</taxon>
        <taxon>Cytophagia</taxon>
        <taxon>Cytophagales</taxon>
        <taxon>Cytophagaceae</taxon>
        <taxon>Spirosoma</taxon>
    </lineage>
</organism>
<feature type="compositionally biased region" description="Low complexity" evidence="1">
    <location>
        <begin position="35"/>
        <end position="46"/>
    </location>
</feature>
<gene>
    <name evidence="2" type="ORF">IC230_32790</name>
</gene>
<comment type="caution">
    <text evidence="2">The sequence shown here is derived from an EMBL/GenBank/DDBJ whole genome shotgun (WGS) entry which is preliminary data.</text>
</comment>
<dbReference type="AlphaFoldDB" id="A0A927B989"/>
<evidence type="ECO:0000313" key="3">
    <source>
        <dbReference type="Proteomes" id="UP000653797"/>
    </source>
</evidence>
<evidence type="ECO:0000313" key="2">
    <source>
        <dbReference type="EMBL" id="MBD2757694.1"/>
    </source>
</evidence>
<protein>
    <submittedName>
        <fullName evidence="2">Uncharacterized protein</fullName>
    </submittedName>
</protein>
<dbReference type="RefSeq" id="WP_191043318.1">
    <property type="nucleotide sequence ID" value="NZ_JACXAA010000028.1"/>
</dbReference>
<feature type="region of interest" description="Disordered" evidence="1">
    <location>
        <begin position="26"/>
        <end position="46"/>
    </location>
</feature>
<dbReference type="Proteomes" id="UP000653797">
    <property type="component" value="Unassembled WGS sequence"/>
</dbReference>
<proteinExistence type="predicted"/>